<dbReference type="PANTHER" id="PTHR34210">
    <property type="entry name" value="OS01G0252900 PROTEIN"/>
    <property type="match status" value="1"/>
</dbReference>
<keyword evidence="2" id="KW-1185">Reference proteome</keyword>
<sequence>MQNNSVRNYLKIQPSLFSAENETLSAEMHLPRDRYGSNVNGLSILANNEGKYTQGNNGIKSYIPDKTIWEPKFSRMNQANEEIDQPHEQDMEIGYEESPPPPTYEGLEQRFIDEIMKLTRERSDTEDAEFSRHKERILEIKTEYQEKLSSLRALQATRREEFLQKELQARLNQYNEGKRKHCPNMKVRDAYSYLCPPTFTAGEAIGRFHGDIEYKHDGERTLRSSSGRSEAKVPLPPGRVYNNSAIYN</sequence>
<evidence type="ECO:0000313" key="2">
    <source>
        <dbReference type="Proteomes" id="UP000257109"/>
    </source>
</evidence>
<name>A0A371GTN9_MUCPR</name>
<dbReference type="EMBL" id="QJKJ01004500">
    <property type="protein sequence ID" value="RDX93918.1"/>
    <property type="molecule type" value="Genomic_DNA"/>
</dbReference>
<feature type="non-terminal residue" evidence="1">
    <location>
        <position position="248"/>
    </location>
</feature>
<dbReference type="Proteomes" id="UP000257109">
    <property type="component" value="Unassembled WGS sequence"/>
</dbReference>
<comment type="caution">
    <text evidence="1">The sequence shown here is derived from an EMBL/GenBank/DDBJ whole genome shotgun (WGS) entry which is preliminary data.</text>
</comment>
<dbReference type="OrthoDB" id="1899623at2759"/>
<dbReference type="PANTHER" id="PTHR34210:SF4">
    <property type="match status" value="1"/>
</dbReference>
<proteinExistence type="predicted"/>
<organism evidence="1 2">
    <name type="scientific">Mucuna pruriens</name>
    <name type="common">Velvet bean</name>
    <name type="synonym">Dolichos pruriens</name>
    <dbReference type="NCBI Taxonomy" id="157652"/>
    <lineage>
        <taxon>Eukaryota</taxon>
        <taxon>Viridiplantae</taxon>
        <taxon>Streptophyta</taxon>
        <taxon>Embryophyta</taxon>
        <taxon>Tracheophyta</taxon>
        <taxon>Spermatophyta</taxon>
        <taxon>Magnoliopsida</taxon>
        <taxon>eudicotyledons</taxon>
        <taxon>Gunneridae</taxon>
        <taxon>Pentapetalae</taxon>
        <taxon>rosids</taxon>
        <taxon>fabids</taxon>
        <taxon>Fabales</taxon>
        <taxon>Fabaceae</taxon>
        <taxon>Papilionoideae</taxon>
        <taxon>50 kb inversion clade</taxon>
        <taxon>NPAAA clade</taxon>
        <taxon>indigoferoid/millettioid clade</taxon>
        <taxon>Phaseoleae</taxon>
        <taxon>Mucuna</taxon>
    </lineage>
</organism>
<reference evidence="1" key="1">
    <citation type="submission" date="2018-05" db="EMBL/GenBank/DDBJ databases">
        <title>Draft genome of Mucuna pruriens seed.</title>
        <authorList>
            <person name="Nnadi N.E."/>
            <person name="Vos R."/>
            <person name="Hasami M.H."/>
            <person name="Devisetty U.K."/>
            <person name="Aguiy J.C."/>
        </authorList>
    </citation>
    <scope>NUCLEOTIDE SEQUENCE [LARGE SCALE GENOMIC DNA]</scope>
    <source>
        <strain evidence="1">JCA_2017</strain>
    </source>
</reference>
<accession>A0A371GTN9</accession>
<dbReference type="AlphaFoldDB" id="A0A371GTN9"/>
<evidence type="ECO:0000313" key="1">
    <source>
        <dbReference type="EMBL" id="RDX93918.1"/>
    </source>
</evidence>
<gene>
    <name evidence="1" type="ORF">CR513_23763</name>
</gene>
<protein>
    <submittedName>
        <fullName evidence="1">Uncharacterized protein</fullName>
    </submittedName>
</protein>
<dbReference type="STRING" id="157652.A0A371GTN9"/>